<evidence type="ECO:0000313" key="1">
    <source>
        <dbReference type="EMBL" id="JAH23311.1"/>
    </source>
</evidence>
<reference evidence="1" key="1">
    <citation type="submission" date="2014-11" db="EMBL/GenBank/DDBJ databases">
        <authorList>
            <person name="Amaro Gonzalez C."/>
        </authorList>
    </citation>
    <scope>NUCLEOTIDE SEQUENCE</scope>
</reference>
<organism evidence="1">
    <name type="scientific">Anguilla anguilla</name>
    <name type="common">European freshwater eel</name>
    <name type="synonym">Muraena anguilla</name>
    <dbReference type="NCBI Taxonomy" id="7936"/>
    <lineage>
        <taxon>Eukaryota</taxon>
        <taxon>Metazoa</taxon>
        <taxon>Chordata</taxon>
        <taxon>Craniata</taxon>
        <taxon>Vertebrata</taxon>
        <taxon>Euteleostomi</taxon>
        <taxon>Actinopterygii</taxon>
        <taxon>Neopterygii</taxon>
        <taxon>Teleostei</taxon>
        <taxon>Anguilliformes</taxon>
        <taxon>Anguillidae</taxon>
        <taxon>Anguilla</taxon>
    </lineage>
</organism>
<dbReference type="EMBL" id="GBXM01085266">
    <property type="protein sequence ID" value="JAH23311.1"/>
    <property type="molecule type" value="Transcribed_RNA"/>
</dbReference>
<proteinExistence type="predicted"/>
<name>A0A0E9R2D4_ANGAN</name>
<sequence>MTSMLLDGSEMWQ</sequence>
<protein>
    <submittedName>
        <fullName evidence="1">Uncharacterized protein</fullName>
    </submittedName>
</protein>
<reference evidence="1" key="2">
    <citation type="journal article" date="2015" name="Fish Shellfish Immunol.">
        <title>Early steps in the European eel (Anguilla anguilla)-Vibrio vulnificus interaction in the gills: Role of the RtxA13 toxin.</title>
        <authorList>
            <person name="Callol A."/>
            <person name="Pajuelo D."/>
            <person name="Ebbesson L."/>
            <person name="Teles M."/>
            <person name="MacKenzie S."/>
            <person name="Amaro C."/>
        </authorList>
    </citation>
    <scope>NUCLEOTIDE SEQUENCE</scope>
</reference>
<accession>A0A0E9R2D4</accession>